<reference evidence="2 3" key="1">
    <citation type="journal article" date="2016" name="Antonie Van Leeuwenhoek">
        <title>Lysinibacillus endophyticus sp. nov., an indole-3-acetic acid producing endophytic bacterium isolated from corn root (Zea mays cv. Xinken-5).</title>
        <authorList>
            <person name="Yu J."/>
            <person name="Guan X."/>
            <person name="Liu C."/>
            <person name="Xiang W."/>
            <person name="Yu Z."/>
            <person name="Liu X."/>
            <person name="Wang G."/>
        </authorList>
    </citation>
    <scope>NUCLEOTIDE SEQUENCE [LARGE SCALE GENOMIC DNA]</scope>
    <source>
        <strain evidence="2 3">DSM 100506</strain>
    </source>
</reference>
<name>A0A494Z8I0_9BACL</name>
<dbReference type="AlphaFoldDB" id="A0A494Z8I0"/>
<keyword evidence="3" id="KW-1185">Reference proteome</keyword>
<dbReference type="Proteomes" id="UP000272238">
    <property type="component" value="Unassembled WGS sequence"/>
</dbReference>
<comment type="caution">
    <text evidence="2">The sequence shown here is derived from an EMBL/GenBank/DDBJ whole genome shotgun (WGS) entry which is preliminary data.</text>
</comment>
<feature type="region of interest" description="Disordered" evidence="1">
    <location>
        <begin position="1"/>
        <end position="23"/>
    </location>
</feature>
<protein>
    <submittedName>
        <fullName evidence="2">Uncharacterized protein</fullName>
    </submittedName>
</protein>
<organism evidence="2 3">
    <name type="scientific">Ureibacillus endophyticus</name>
    <dbReference type="NCBI Taxonomy" id="1978490"/>
    <lineage>
        <taxon>Bacteria</taxon>
        <taxon>Bacillati</taxon>
        <taxon>Bacillota</taxon>
        <taxon>Bacilli</taxon>
        <taxon>Bacillales</taxon>
        <taxon>Caryophanaceae</taxon>
        <taxon>Ureibacillus</taxon>
    </lineage>
</organism>
<accession>A0A494Z8I0</accession>
<evidence type="ECO:0000256" key="1">
    <source>
        <dbReference type="SAM" id="MobiDB-lite"/>
    </source>
</evidence>
<evidence type="ECO:0000313" key="3">
    <source>
        <dbReference type="Proteomes" id="UP000272238"/>
    </source>
</evidence>
<evidence type="ECO:0000313" key="2">
    <source>
        <dbReference type="EMBL" id="RKQ18916.1"/>
    </source>
</evidence>
<sequence length="105" mass="12489">MPRKSSQSNEESDIEKVVQVPSSQQEEIDNLTRMLAAVLDYLTDEDNEEIDVEFMLDNTEGLREWHKQYRESNRKLIEEEIKESLEDLSFEELQKIREQIKGRTN</sequence>
<gene>
    <name evidence="2" type="ORF">D8M03_04810</name>
</gene>
<dbReference type="RefSeq" id="WP_121213638.1">
    <property type="nucleotide sequence ID" value="NZ_RBZN01000007.1"/>
</dbReference>
<dbReference type="EMBL" id="RBZN01000007">
    <property type="protein sequence ID" value="RKQ18916.1"/>
    <property type="molecule type" value="Genomic_DNA"/>
</dbReference>
<proteinExistence type="predicted"/>
<dbReference type="OrthoDB" id="2736320at2"/>